<dbReference type="KEGG" id="sphh:SDAV_001054"/>
<evidence type="ECO:0000313" key="2">
    <source>
        <dbReference type="Proteomes" id="UP000253689"/>
    </source>
</evidence>
<proteinExistence type="predicted"/>
<dbReference type="AlphaFoldDB" id="A0A345DP96"/>
<accession>A0A345DP96</accession>
<gene>
    <name evidence="1" type="ORF">SDAV_001054</name>
</gene>
<name>A0A345DP96_9MOLU</name>
<organism evidence="1 2">
    <name type="scientific">Spiroplasma phoeniceum P40</name>
    <dbReference type="NCBI Taxonomy" id="1276259"/>
    <lineage>
        <taxon>Bacteria</taxon>
        <taxon>Bacillati</taxon>
        <taxon>Mycoplasmatota</taxon>
        <taxon>Mollicutes</taxon>
        <taxon>Entomoplasmatales</taxon>
        <taxon>Spiroplasmataceae</taxon>
        <taxon>Spiroplasma</taxon>
    </lineage>
</organism>
<dbReference type="Proteomes" id="UP000253689">
    <property type="component" value="Chromosome"/>
</dbReference>
<sequence length="108" mass="12965">MKKASKEYQVLFIKMALIIRLSVDRSEEIWQWILNRIDWSLALDIVEKNNNSDQFILFAKHFLKEVNNNMIKEWEGKIKNKKLSNDVITSISNFYHTLKNKYNYHISS</sequence>
<reference evidence="2" key="1">
    <citation type="submission" date="2018-07" db="EMBL/GenBank/DDBJ databases">
        <title>Complete Genome Sequence of Spiroplasma phoeniceum.</title>
        <authorList>
            <person name="Davis R.E."/>
            <person name="Shao J.Y."/>
            <person name="Zhao Y."/>
            <person name="Silver A."/>
            <person name="Stump z."/>
            <person name="Gasparich G."/>
        </authorList>
    </citation>
    <scope>NUCLEOTIDE SEQUENCE [LARGE SCALE GENOMIC DNA]</scope>
    <source>
        <strain evidence="2">P40</strain>
    </source>
</reference>
<dbReference type="EMBL" id="CP031088">
    <property type="protein sequence ID" value="AXF96034.1"/>
    <property type="molecule type" value="Genomic_DNA"/>
</dbReference>
<dbReference type="RefSeq" id="WP_151202508.1">
    <property type="nucleotide sequence ID" value="NZ_CP031088.1"/>
</dbReference>
<keyword evidence="2" id="KW-1185">Reference proteome</keyword>
<evidence type="ECO:0000313" key="1">
    <source>
        <dbReference type="EMBL" id="AXF96034.1"/>
    </source>
</evidence>
<protein>
    <submittedName>
        <fullName evidence="1">Uncharacterized protein</fullName>
    </submittedName>
</protein>